<comment type="function">
    <text evidence="3">NAD-dependent lysine deacetylase and desuccinylase that specifically removes acetyl and succinyl groups on target proteins. Modulates the activities of several proteins which are inactive in their acylated form.</text>
</comment>
<dbReference type="InterPro" id="IPR029035">
    <property type="entry name" value="DHS-like_NAD/FAD-binding_dom"/>
</dbReference>
<evidence type="ECO:0000256" key="4">
    <source>
        <dbReference type="PROSITE-ProRule" id="PRU00236"/>
    </source>
</evidence>
<sequence>MPDQEVLLKEAQHLCATAEKIAVLSGAGISAESGIPTYRTSQTGLWEQFDPQTLATPEAWRRDHQMVWAWYLWRNSLVRDVQPNIAHHTLAKWQEYADVRICTQNVDDLHERAGSTQVEHVHGTLFHFICSECRKDYPDTVDIPTTEVFRAEPPACPYCGAPIRPDIVWFGEMLPQRPWEHSVIAAEQCDVYLVVGTSAVVQPAATLPRIAAHSGAPVIEINPARTPESGLCDISLRMSASDALPPLLAARQNAAGEKTTT</sequence>
<dbReference type="GO" id="GO:0036054">
    <property type="term" value="F:protein-malonyllysine demalonylase activity"/>
    <property type="evidence" value="ECO:0007669"/>
    <property type="project" value="InterPro"/>
</dbReference>
<feature type="active site" description="Proton acceptor" evidence="3 4">
    <location>
        <position position="122"/>
    </location>
</feature>
<comment type="cofactor">
    <cofactor evidence="3">
        <name>Zn(2+)</name>
        <dbReference type="ChEBI" id="CHEBI:29105"/>
    </cofactor>
    <text evidence="3">Binds 1 zinc ion per subunit.</text>
</comment>
<feature type="binding site" evidence="3">
    <location>
        <position position="240"/>
    </location>
    <ligand>
        <name>NAD(+)</name>
        <dbReference type="ChEBI" id="CHEBI:57540"/>
    </ligand>
</feature>
<evidence type="ECO:0000256" key="2">
    <source>
        <dbReference type="ARBA" id="ARBA00023027"/>
    </source>
</evidence>
<dbReference type="AlphaFoldDB" id="A0A2W5IC95"/>
<dbReference type="GO" id="GO:0008270">
    <property type="term" value="F:zinc ion binding"/>
    <property type="evidence" value="ECO:0007669"/>
    <property type="project" value="UniProtKB-UniRule"/>
</dbReference>
<dbReference type="SUPFAM" id="SSF52467">
    <property type="entry name" value="DHS-like NAD/FAD-binding domain"/>
    <property type="match status" value="1"/>
</dbReference>
<keyword evidence="2 3" id="KW-0520">NAD</keyword>
<comment type="catalytic activity">
    <reaction evidence="3">
        <text>N(6)-acetyl-L-lysyl-[protein] + NAD(+) + H2O = 2''-O-acetyl-ADP-D-ribose + nicotinamide + L-lysyl-[protein]</text>
        <dbReference type="Rhea" id="RHEA:43636"/>
        <dbReference type="Rhea" id="RHEA-COMP:9752"/>
        <dbReference type="Rhea" id="RHEA-COMP:10731"/>
        <dbReference type="ChEBI" id="CHEBI:15377"/>
        <dbReference type="ChEBI" id="CHEBI:17154"/>
        <dbReference type="ChEBI" id="CHEBI:29969"/>
        <dbReference type="ChEBI" id="CHEBI:57540"/>
        <dbReference type="ChEBI" id="CHEBI:61930"/>
        <dbReference type="ChEBI" id="CHEBI:83767"/>
        <dbReference type="EC" id="2.3.1.286"/>
    </reaction>
</comment>
<keyword evidence="1" id="KW-0808">Transferase</keyword>
<comment type="domain">
    <text evidence="3">2 residues (Tyr-71 and Arg-74) present in a large hydrophobic pocket are probably involved in substrate specificity. They are important for desuccinylation activity, but dispensable for deacetylation activity.</text>
</comment>
<comment type="caution">
    <text evidence="6">The sequence shown here is derived from an EMBL/GenBank/DDBJ whole genome shotgun (WGS) entry which is preliminary data.</text>
</comment>
<comment type="similarity">
    <text evidence="3">Belongs to the sirtuin family. Class III subfamily.</text>
</comment>
<dbReference type="InterPro" id="IPR050134">
    <property type="entry name" value="NAD-dep_sirtuin_deacylases"/>
</dbReference>
<dbReference type="Pfam" id="PF02146">
    <property type="entry name" value="SIR2"/>
    <property type="match status" value="1"/>
</dbReference>
<feature type="domain" description="Deacetylase sirtuin-type" evidence="5">
    <location>
        <begin position="1"/>
        <end position="258"/>
    </location>
</feature>
<dbReference type="EMBL" id="QFOZ01000001">
    <property type="protein sequence ID" value="PZP89701.1"/>
    <property type="molecule type" value="Genomic_DNA"/>
</dbReference>
<dbReference type="InterPro" id="IPR026590">
    <property type="entry name" value="Ssirtuin_cat_dom"/>
</dbReference>
<dbReference type="GO" id="GO:0017136">
    <property type="term" value="F:histone deacetylase activity, NAD-dependent"/>
    <property type="evidence" value="ECO:0007669"/>
    <property type="project" value="TreeGrafter"/>
</dbReference>
<evidence type="ECO:0000313" key="6">
    <source>
        <dbReference type="EMBL" id="PZP89701.1"/>
    </source>
</evidence>
<dbReference type="HAMAP" id="MF_01121">
    <property type="entry name" value="Sirtuin_ClassIII"/>
    <property type="match status" value="1"/>
</dbReference>
<feature type="binding site" evidence="3 4">
    <location>
        <position position="159"/>
    </location>
    <ligand>
        <name>Zn(2+)</name>
        <dbReference type="ChEBI" id="CHEBI:29105"/>
    </ligand>
</feature>
<dbReference type="InterPro" id="IPR003000">
    <property type="entry name" value="Sirtuin"/>
</dbReference>
<feature type="binding site" evidence="3">
    <location>
        <position position="71"/>
    </location>
    <ligand>
        <name>substrate</name>
    </ligand>
</feature>
<accession>A0A2W5IC95</accession>
<feature type="binding site" evidence="3">
    <location>
        <begin position="104"/>
        <end position="107"/>
    </location>
    <ligand>
        <name>NAD(+)</name>
        <dbReference type="ChEBI" id="CHEBI:57540"/>
    </ligand>
</feature>
<dbReference type="Gene3D" id="3.40.50.1220">
    <property type="entry name" value="TPP-binding domain"/>
    <property type="match status" value="1"/>
</dbReference>
<protein>
    <recommendedName>
        <fullName evidence="3">NAD-dependent protein deacylase</fullName>
        <ecNumber evidence="3">2.3.1.286</ecNumber>
    </recommendedName>
    <alternativeName>
        <fullName evidence="3">Regulatory protein SIR2 homolog</fullName>
    </alternativeName>
</protein>
<reference evidence="6 7" key="1">
    <citation type="submission" date="2017-08" db="EMBL/GenBank/DDBJ databases">
        <title>Infants hospitalized years apart are colonized by the same room-sourced microbial strains.</title>
        <authorList>
            <person name="Brooks B."/>
            <person name="Olm M.R."/>
            <person name="Firek B.A."/>
            <person name="Baker R."/>
            <person name="Thomas B.C."/>
            <person name="Morowitz M.J."/>
            <person name="Banfield J.F."/>
        </authorList>
    </citation>
    <scope>NUCLEOTIDE SEQUENCE [LARGE SCALE GENOMIC DNA]</scope>
    <source>
        <strain evidence="6">S2_006_000_R1_57</strain>
    </source>
</reference>
<feature type="binding site" evidence="3 4">
    <location>
        <position position="156"/>
    </location>
    <ligand>
        <name>Zn(2+)</name>
        <dbReference type="ChEBI" id="CHEBI:29105"/>
    </ligand>
</feature>
<dbReference type="EC" id="2.3.1.286" evidence="3"/>
<feature type="binding site" evidence="3 4">
    <location>
        <position position="133"/>
    </location>
    <ligand>
        <name>Zn(2+)</name>
        <dbReference type="ChEBI" id="CHEBI:29105"/>
    </ligand>
</feature>
<comment type="subcellular location">
    <subcellularLocation>
        <location evidence="3">Cytoplasm</location>
    </subcellularLocation>
</comment>
<proteinExistence type="inferred from homology"/>
<evidence type="ECO:0000259" key="5">
    <source>
        <dbReference type="PROSITE" id="PS50305"/>
    </source>
</evidence>
<dbReference type="NCBIfam" id="NF001753">
    <property type="entry name" value="PRK00481.1-3"/>
    <property type="match status" value="1"/>
</dbReference>
<dbReference type="PANTHER" id="PTHR11085">
    <property type="entry name" value="NAD-DEPENDENT PROTEIN DEACYLASE SIRTUIN-5, MITOCHONDRIAL-RELATED"/>
    <property type="match status" value="1"/>
</dbReference>
<dbReference type="RefSeq" id="WP_290595522.1">
    <property type="nucleotide sequence ID" value="NZ_CAKZIO010000003.1"/>
</dbReference>
<name>A0A2W5IC95_9ACTN</name>
<dbReference type="GO" id="GO:0005737">
    <property type="term" value="C:cytoplasm"/>
    <property type="evidence" value="ECO:0007669"/>
    <property type="project" value="UniProtKB-SubCell"/>
</dbReference>
<dbReference type="PANTHER" id="PTHR11085:SF4">
    <property type="entry name" value="NAD-DEPENDENT PROTEIN DEACYLASE"/>
    <property type="match status" value="1"/>
</dbReference>
<organism evidence="6 7">
    <name type="scientific">Lawsonella clevelandensis</name>
    <dbReference type="NCBI Taxonomy" id="1528099"/>
    <lineage>
        <taxon>Bacteria</taxon>
        <taxon>Bacillati</taxon>
        <taxon>Actinomycetota</taxon>
        <taxon>Actinomycetes</taxon>
        <taxon>Mycobacteriales</taxon>
        <taxon>Lawsonellaceae</taxon>
        <taxon>Lawsonella</taxon>
    </lineage>
</organism>
<feature type="binding site" evidence="3">
    <location>
        <begin position="196"/>
        <end position="198"/>
    </location>
    <ligand>
        <name>NAD(+)</name>
        <dbReference type="ChEBI" id="CHEBI:57540"/>
    </ligand>
</feature>
<dbReference type="InterPro" id="IPR027546">
    <property type="entry name" value="Sirtuin_class_III"/>
</dbReference>
<dbReference type="PROSITE" id="PS50305">
    <property type="entry name" value="SIRTUIN"/>
    <property type="match status" value="1"/>
</dbReference>
<feature type="binding site" evidence="3 4">
    <location>
        <position position="130"/>
    </location>
    <ligand>
        <name>Zn(2+)</name>
        <dbReference type="ChEBI" id="CHEBI:29105"/>
    </ligand>
</feature>
<feature type="binding site" evidence="3">
    <location>
        <begin position="222"/>
        <end position="224"/>
    </location>
    <ligand>
        <name>NAD(+)</name>
        <dbReference type="ChEBI" id="CHEBI:57540"/>
    </ligand>
</feature>
<evidence type="ECO:0000313" key="7">
    <source>
        <dbReference type="Proteomes" id="UP000248606"/>
    </source>
</evidence>
<evidence type="ECO:0000256" key="1">
    <source>
        <dbReference type="ARBA" id="ARBA00022679"/>
    </source>
</evidence>
<comment type="catalytic activity">
    <reaction evidence="3">
        <text>N(6)-succinyl-L-lysyl-[protein] + NAD(+) + H2O = 2''-O-succinyl-ADP-D-ribose + nicotinamide + L-lysyl-[protein]</text>
        <dbReference type="Rhea" id="RHEA:47668"/>
        <dbReference type="Rhea" id="RHEA-COMP:9752"/>
        <dbReference type="Rhea" id="RHEA-COMP:11877"/>
        <dbReference type="ChEBI" id="CHEBI:15377"/>
        <dbReference type="ChEBI" id="CHEBI:17154"/>
        <dbReference type="ChEBI" id="CHEBI:29969"/>
        <dbReference type="ChEBI" id="CHEBI:57540"/>
        <dbReference type="ChEBI" id="CHEBI:87830"/>
        <dbReference type="ChEBI" id="CHEBI:87832"/>
    </reaction>
</comment>
<keyword evidence="3" id="KW-0963">Cytoplasm</keyword>
<dbReference type="CDD" id="cd01412">
    <property type="entry name" value="SIRT5_Af1_CobB"/>
    <property type="match status" value="1"/>
</dbReference>
<dbReference type="InterPro" id="IPR026591">
    <property type="entry name" value="Sirtuin_cat_small_dom_sf"/>
</dbReference>
<gene>
    <name evidence="3" type="primary">cobB</name>
    <name evidence="6" type="ORF">DI579_00550</name>
</gene>
<keyword evidence="3 4" id="KW-0479">Metal-binding</keyword>
<dbReference type="Gene3D" id="3.30.1600.10">
    <property type="entry name" value="SIR2/SIRT2 'Small Domain"/>
    <property type="match status" value="1"/>
</dbReference>
<evidence type="ECO:0000256" key="3">
    <source>
        <dbReference type="HAMAP-Rule" id="MF_01121"/>
    </source>
</evidence>
<feature type="binding site" evidence="3">
    <location>
        <position position="74"/>
    </location>
    <ligand>
        <name>substrate</name>
    </ligand>
</feature>
<dbReference type="Proteomes" id="UP000248606">
    <property type="component" value="Unassembled WGS sequence"/>
</dbReference>
<keyword evidence="3 4" id="KW-0862">Zinc</keyword>
<comment type="caution">
    <text evidence="3">Lacks conserved residue(s) required for the propagation of feature annotation.</text>
</comment>
<dbReference type="GO" id="GO:0070403">
    <property type="term" value="F:NAD+ binding"/>
    <property type="evidence" value="ECO:0007669"/>
    <property type="project" value="UniProtKB-UniRule"/>
</dbReference>
<dbReference type="GO" id="GO:0036055">
    <property type="term" value="F:protein-succinyllysine desuccinylase activity"/>
    <property type="evidence" value="ECO:0007669"/>
    <property type="project" value="UniProtKB-UniRule"/>
</dbReference>